<accession>F2L0L3</accession>
<feature type="transmembrane region" description="Helical" evidence="5">
    <location>
        <begin position="33"/>
        <end position="55"/>
    </location>
</feature>
<dbReference type="CDD" id="cd16914">
    <property type="entry name" value="EcfT"/>
    <property type="match status" value="1"/>
</dbReference>
<dbReference type="eggNOG" id="arCOG02250">
    <property type="taxonomic scope" value="Archaea"/>
</dbReference>
<evidence type="ECO:0000256" key="4">
    <source>
        <dbReference type="ARBA" id="ARBA00023136"/>
    </source>
</evidence>
<evidence type="ECO:0000256" key="5">
    <source>
        <dbReference type="SAM" id="Phobius"/>
    </source>
</evidence>
<keyword evidence="4 5" id="KW-0472">Membrane</keyword>
<comment type="subcellular location">
    <subcellularLocation>
        <location evidence="1">Membrane</location>
        <topology evidence="1">Multi-pass membrane protein</topology>
    </subcellularLocation>
</comment>
<dbReference type="STRING" id="999630.TUZN_1218"/>
<evidence type="ECO:0000256" key="3">
    <source>
        <dbReference type="ARBA" id="ARBA00022989"/>
    </source>
</evidence>
<feature type="transmembrane region" description="Helical" evidence="5">
    <location>
        <begin position="126"/>
        <end position="148"/>
    </location>
</feature>
<evidence type="ECO:0000256" key="1">
    <source>
        <dbReference type="ARBA" id="ARBA00004141"/>
    </source>
</evidence>
<feature type="transmembrane region" description="Helical" evidence="5">
    <location>
        <begin position="293"/>
        <end position="316"/>
    </location>
</feature>
<gene>
    <name evidence="6" type="ordered locus">TUZN_1218</name>
</gene>
<organism evidence="6 7">
    <name type="scientific">Thermoproteus uzoniensis (strain 768-20)</name>
    <dbReference type="NCBI Taxonomy" id="999630"/>
    <lineage>
        <taxon>Archaea</taxon>
        <taxon>Thermoproteota</taxon>
        <taxon>Thermoprotei</taxon>
        <taxon>Thermoproteales</taxon>
        <taxon>Thermoproteaceae</taxon>
        <taxon>Thermoproteus</taxon>
    </lineage>
</organism>
<dbReference type="InterPro" id="IPR003339">
    <property type="entry name" value="ABC/ECF_trnsptr_transmembrane"/>
</dbReference>
<reference evidence="6 7" key="1">
    <citation type="journal article" date="2011" name="J. Bacteriol.">
        <title>Complete genome sequence of the thermoacidophilic crenarchaeon Thermoproteus uzoniensis 768-20.</title>
        <authorList>
            <person name="Mardanov A.V."/>
            <person name="Gumerov V.M."/>
            <person name="Beletsky A.V."/>
            <person name="Prokofeva M.I."/>
            <person name="Bonch-Osmolovskaya E.A."/>
            <person name="Ravin N.V."/>
            <person name="Skryabin K.G."/>
        </authorList>
    </citation>
    <scope>NUCLEOTIDE SEQUENCE [LARGE SCALE GENOMIC DNA]</scope>
    <source>
        <strain evidence="6 7">768-20</strain>
    </source>
</reference>
<feature type="transmembrane region" description="Helical" evidence="5">
    <location>
        <begin position="85"/>
        <end position="114"/>
    </location>
</feature>
<dbReference type="GO" id="GO:0005886">
    <property type="term" value="C:plasma membrane"/>
    <property type="evidence" value="ECO:0007669"/>
    <property type="project" value="UniProtKB-ARBA"/>
</dbReference>
<evidence type="ECO:0000313" key="7">
    <source>
        <dbReference type="Proteomes" id="UP000008138"/>
    </source>
</evidence>
<feature type="transmembrane region" description="Helical" evidence="5">
    <location>
        <begin position="337"/>
        <end position="356"/>
    </location>
</feature>
<reference key="2">
    <citation type="submission" date="2011-03" db="EMBL/GenBank/DDBJ databases">
        <title>Complete genome sequence of the thermoacidophilic crenarchaeon Thermoproteus uzoniensis 768-20.</title>
        <authorList>
            <person name="Mardanov A.V."/>
            <person name="Gumerov V.M."/>
            <person name="Beletsky A.V."/>
            <person name="Prokofeva M.I."/>
            <person name="Bonch-Osmolovskaya E.A."/>
            <person name="Ravin N.V."/>
            <person name="Skryabin K.G."/>
        </authorList>
    </citation>
    <scope>NUCLEOTIDE SEQUENCE</scope>
    <source>
        <strain>768-20</strain>
    </source>
</reference>
<evidence type="ECO:0000313" key="6">
    <source>
        <dbReference type="EMBL" id="AEA12695.1"/>
    </source>
</evidence>
<proteinExistence type="predicted"/>
<dbReference type="KEGG" id="tuz:TUZN_1218"/>
<dbReference type="AlphaFoldDB" id="F2L0L3"/>
<evidence type="ECO:0000256" key="2">
    <source>
        <dbReference type="ARBA" id="ARBA00022692"/>
    </source>
</evidence>
<protein>
    <recommendedName>
        <fullName evidence="8">Cobalt transport protein</fullName>
    </recommendedName>
</protein>
<feature type="transmembrane region" description="Helical" evidence="5">
    <location>
        <begin position="198"/>
        <end position="223"/>
    </location>
</feature>
<sequence>MLFINWAYSAVEPAQALGGALASDLGSILYNPIVNWAISLVYLIWGPALVIYLIFKLIGFRGYMSLFRYAGGKSFLYRLDPRVKILLSIVVTTVAAMTVWWISAILFAGVMALYAFTSNVKEKMRIVAPLVLASFIGTAWVQSMIAPYSYLMYDFGEVHFIYAFPQAFSALGITQANGTAYVPYLGYVQNPVGLTWEGFIYGLQITFRSVAAIAAGLLLVFTTQPSDILTSLEKSGLPVELGFALLLAVSSVPKVLEASMTTLNALKARGVDFRPRGRNPFAAASALGNAVRYVLLALVTIVVLTLKDAVQIAIAAEIRGFRASRRRTYYREMRMSRADYIGIALLLALLAAGIYLSGVPGLGAIPYNP</sequence>
<name>F2L0L3_THEU7</name>
<keyword evidence="2 5" id="KW-0812">Transmembrane</keyword>
<dbReference type="Pfam" id="PF02361">
    <property type="entry name" value="CbiQ"/>
    <property type="match status" value="1"/>
</dbReference>
<dbReference type="EMBL" id="CP002590">
    <property type="protein sequence ID" value="AEA12695.1"/>
    <property type="molecule type" value="Genomic_DNA"/>
</dbReference>
<dbReference type="PANTHER" id="PTHR33514:SF13">
    <property type="entry name" value="PROTEIN ABCI12, CHLOROPLASTIC"/>
    <property type="match status" value="1"/>
</dbReference>
<dbReference type="Proteomes" id="UP000008138">
    <property type="component" value="Chromosome"/>
</dbReference>
<keyword evidence="7" id="KW-1185">Reference proteome</keyword>
<feature type="transmembrane region" description="Helical" evidence="5">
    <location>
        <begin position="160"/>
        <end position="178"/>
    </location>
</feature>
<evidence type="ECO:0008006" key="8">
    <source>
        <dbReference type="Google" id="ProtNLM"/>
    </source>
</evidence>
<dbReference type="HOGENOM" id="CLU_056469_2_0_2"/>
<keyword evidence="3 5" id="KW-1133">Transmembrane helix</keyword>
<dbReference type="PANTHER" id="PTHR33514">
    <property type="entry name" value="PROTEIN ABCI12, CHLOROPLASTIC"/>
    <property type="match status" value="1"/>
</dbReference>